<protein>
    <submittedName>
        <fullName evidence="2">Uncharacterized protein</fullName>
    </submittedName>
</protein>
<feature type="compositionally biased region" description="Polar residues" evidence="1">
    <location>
        <begin position="1024"/>
        <end position="1034"/>
    </location>
</feature>
<feature type="compositionally biased region" description="Basic residues" evidence="1">
    <location>
        <begin position="1339"/>
        <end position="1352"/>
    </location>
</feature>
<feature type="compositionally biased region" description="Low complexity" evidence="1">
    <location>
        <begin position="1288"/>
        <end position="1297"/>
    </location>
</feature>
<accession>A0ABP0MJ91</accession>
<feature type="compositionally biased region" description="Basic and acidic residues" evidence="1">
    <location>
        <begin position="1307"/>
        <end position="1320"/>
    </location>
</feature>
<feature type="compositionally biased region" description="Basic and acidic residues" evidence="1">
    <location>
        <begin position="340"/>
        <end position="404"/>
    </location>
</feature>
<feature type="compositionally biased region" description="Low complexity" evidence="1">
    <location>
        <begin position="953"/>
        <end position="962"/>
    </location>
</feature>
<feature type="region of interest" description="Disordered" evidence="1">
    <location>
        <begin position="934"/>
        <end position="1321"/>
    </location>
</feature>
<feature type="compositionally biased region" description="Basic and acidic residues" evidence="1">
    <location>
        <begin position="1252"/>
        <end position="1281"/>
    </location>
</feature>
<feature type="region of interest" description="Disordered" evidence="1">
    <location>
        <begin position="1336"/>
        <end position="1397"/>
    </location>
</feature>
<sequence>MESDSRGKRVDLFHDGQPMCLADFLEWHTQKCPSYRRLSKEAAQRKWHKDLQDKSIKKDQVQAVDLAGRETGLVWRIWVTTNEVQRDSAFAETQVGFIKSSTQIKAPSEAQLRSFQSVAKELAMEKGLGIGVDFQEDSGIQASGAVNLPLQAKVAQQQNITGPRTSQAQGHQALLKLAPSVAAPKLRLKSMKAFNDAKMLNTKALAGATAALDAMRKSFGPDLEEQSDDPRLQQILHRENLAKILASQSLSHGNLGQTLSRQIHELVQQDDFLKEEGFEEKSCQSIGQLTYARDMLMNLQPNVESLLQFYDDHLESIRCLKTCSEALKVAAEQYLANSAAEKKARKLEQDMRDKEEKRLEKEKQKDEKKRKRKEEQAKKKEAEAAAKKQAREEAERNKENHDPDGPEVEEEEPEKPRKKKSRNPALGELQPADPDVLKVSSSIFDPQAADSLENMASMLVDNKHQVVRLREGKSKKVSCKKVMQAGPQIQPDTINSWVKTLNASFVEFKAKFGSLQTARVSKSYDAPGVLLGMDWLIGQELDAQGMGGSAAQILEKGYMFDRQDLTAMLPLEEDPSAQGDASIVNQQKIYKANGLTMQGFQLGSTLTSFLPGGLPCFHYQLEGSRIIALMDFEEIQDYMGLERAAEAEKSGKPYSDIKPTLPDCAKWLENLSQEKLQGMDETPWSFKVFYMGAGELVYFPAGVLVVEKCVMVDSFCSRVNSMLVDKYVIQRLQLCKSHGHGNAIADLCILKFDGLQKEATLAKALAPAAAARPAQPQPPQSPQPLGNGNDGGGDGGASLIALRQKVKEEEGDNDKDSDSESQNENKKSHSKHDHDLPPAAAVCDKSTTHKGQLDHEDQDLHFGKPGQPLEFDTLPPGVTVSSLLGQKPLKFIPFEASQVLVPELELQLSQAAPLPLPPTTPSQVHLPLPMELDEAKAESPSFPVPAPAPVPEIPQAAVAEAEVNGDIDMRSEVTTPKPQPKAEVPESAGVAAGSETEAKHGKGDLDGLHLAGHGQAVAKGTVSEAATVTAAQESQETKPGPQSQPQPTVEALEVPKEDAAEADAEAEAKDGDGTGTGNTGNGNGSSPSAAEVPEVPDSDGAGNGTVFTGSGKGNGPHGDGDAEVPLHDAAAATQNVAEAGAAAETEAKEGPGIHDPELPQHVQVSATESSGGGDNGGELPKPVAEDAEAKHGNGDLAGKADEAPTVGAGAAAGHASEGISKGDFGGLCPESSEPEPGMKRKESESASSALMTEKKNQEQVDSEKDKASAEVRMREHDKEDCVGMEAVGGSSMSQQDSDQGKVKRLGGHHESNEKKIDAKQAKTKASVLAIASVLAQAKAKAKPKAKSQPKSKPKSEPKSRSRASASSKAGTNAKLTELFNKNDHDQIPNPPKKRRMT</sequence>
<feature type="compositionally biased region" description="Basic and acidic residues" evidence="1">
    <location>
        <begin position="1145"/>
        <end position="1158"/>
    </location>
</feature>
<dbReference type="EMBL" id="CAXAMM010022224">
    <property type="protein sequence ID" value="CAK9051538.1"/>
    <property type="molecule type" value="Genomic_DNA"/>
</dbReference>
<feature type="region of interest" description="Disordered" evidence="1">
    <location>
        <begin position="339"/>
        <end position="434"/>
    </location>
</feature>
<gene>
    <name evidence="2" type="ORF">SCF082_LOCUS28289</name>
</gene>
<dbReference type="InterPro" id="IPR032922">
    <property type="entry name" value="SON"/>
</dbReference>
<feature type="compositionally biased region" description="Basic and acidic residues" evidence="1">
    <location>
        <begin position="1183"/>
        <end position="1202"/>
    </location>
</feature>
<feature type="compositionally biased region" description="Basic and acidic residues" evidence="1">
    <location>
        <begin position="814"/>
        <end position="836"/>
    </location>
</feature>
<keyword evidence="3" id="KW-1185">Reference proteome</keyword>
<feature type="region of interest" description="Disordered" evidence="1">
    <location>
        <begin position="767"/>
        <end position="857"/>
    </location>
</feature>
<dbReference type="PANTHER" id="PTHR46528:SF1">
    <property type="entry name" value="PROTEIN SON"/>
    <property type="match status" value="1"/>
</dbReference>
<name>A0ABP0MJ91_9DINO</name>
<reference evidence="2 3" key="1">
    <citation type="submission" date="2024-02" db="EMBL/GenBank/DDBJ databases">
        <authorList>
            <person name="Chen Y."/>
            <person name="Shah S."/>
            <person name="Dougan E. K."/>
            <person name="Thang M."/>
            <person name="Chan C."/>
        </authorList>
    </citation>
    <scope>NUCLEOTIDE SEQUENCE [LARGE SCALE GENOMIC DNA]</scope>
</reference>
<comment type="caution">
    <text evidence="2">The sequence shown here is derived from an EMBL/GenBank/DDBJ whole genome shotgun (WGS) entry which is preliminary data.</text>
</comment>
<feature type="compositionally biased region" description="Pro residues" evidence="1">
    <location>
        <begin position="942"/>
        <end position="952"/>
    </location>
</feature>
<feature type="compositionally biased region" description="Gly residues" evidence="1">
    <location>
        <begin position="1073"/>
        <end position="1083"/>
    </location>
</feature>
<feature type="compositionally biased region" description="Basic and acidic residues" evidence="1">
    <location>
        <begin position="996"/>
        <end position="1007"/>
    </location>
</feature>
<evidence type="ECO:0000313" key="3">
    <source>
        <dbReference type="Proteomes" id="UP001642464"/>
    </source>
</evidence>
<evidence type="ECO:0000256" key="1">
    <source>
        <dbReference type="SAM" id="MobiDB-lite"/>
    </source>
</evidence>
<feature type="compositionally biased region" description="Low complexity" evidence="1">
    <location>
        <begin position="1129"/>
        <end position="1144"/>
    </location>
</feature>
<organism evidence="2 3">
    <name type="scientific">Durusdinium trenchii</name>
    <dbReference type="NCBI Taxonomy" id="1381693"/>
    <lineage>
        <taxon>Eukaryota</taxon>
        <taxon>Sar</taxon>
        <taxon>Alveolata</taxon>
        <taxon>Dinophyceae</taxon>
        <taxon>Suessiales</taxon>
        <taxon>Symbiodiniaceae</taxon>
        <taxon>Durusdinium</taxon>
    </lineage>
</organism>
<dbReference type="Proteomes" id="UP001642464">
    <property type="component" value="Unassembled WGS sequence"/>
</dbReference>
<dbReference type="PANTHER" id="PTHR46528">
    <property type="entry name" value="PROTEIN SON"/>
    <property type="match status" value="1"/>
</dbReference>
<proteinExistence type="predicted"/>
<evidence type="ECO:0000313" key="2">
    <source>
        <dbReference type="EMBL" id="CAK9051538.1"/>
    </source>
</evidence>